<evidence type="ECO:0000256" key="4">
    <source>
        <dbReference type="SAM" id="MobiDB-lite"/>
    </source>
</evidence>
<evidence type="ECO:0000259" key="5">
    <source>
        <dbReference type="PROSITE" id="PS50932"/>
    </source>
</evidence>
<organism evidence="6 7">
    <name type="scientific">Herbiconiux gentiana</name>
    <dbReference type="NCBI Taxonomy" id="2970912"/>
    <lineage>
        <taxon>Bacteria</taxon>
        <taxon>Bacillati</taxon>
        <taxon>Actinomycetota</taxon>
        <taxon>Actinomycetes</taxon>
        <taxon>Micrococcales</taxon>
        <taxon>Microbacteriaceae</taxon>
        <taxon>Herbiconiux</taxon>
    </lineage>
</organism>
<keyword evidence="2" id="KW-0238">DNA-binding</keyword>
<dbReference type="Pfam" id="PF13377">
    <property type="entry name" value="Peripla_BP_3"/>
    <property type="match status" value="1"/>
</dbReference>
<feature type="region of interest" description="Disordered" evidence="4">
    <location>
        <begin position="1"/>
        <end position="23"/>
    </location>
</feature>
<evidence type="ECO:0000256" key="2">
    <source>
        <dbReference type="ARBA" id="ARBA00023125"/>
    </source>
</evidence>
<dbReference type="SMART" id="SM00354">
    <property type="entry name" value="HTH_LACI"/>
    <property type="match status" value="1"/>
</dbReference>
<dbReference type="InterPro" id="IPR046335">
    <property type="entry name" value="LacI/GalR-like_sensor"/>
</dbReference>
<dbReference type="PROSITE" id="PS50932">
    <property type="entry name" value="HTH_LACI_2"/>
    <property type="match status" value="1"/>
</dbReference>
<dbReference type="EMBL" id="JANTEZ010000010">
    <property type="protein sequence ID" value="MCS5716276.1"/>
    <property type="molecule type" value="Genomic_DNA"/>
</dbReference>
<dbReference type="SUPFAM" id="SSF53822">
    <property type="entry name" value="Periplasmic binding protein-like I"/>
    <property type="match status" value="1"/>
</dbReference>
<dbReference type="SUPFAM" id="SSF47413">
    <property type="entry name" value="lambda repressor-like DNA-binding domains"/>
    <property type="match status" value="1"/>
</dbReference>
<evidence type="ECO:0000313" key="7">
    <source>
        <dbReference type="Proteomes" id="UP001165580"/>
    </source>
</evidence>
<feature type="region of interest" description="Disordered" evidence="4">
    <location>
        <begin position="341"/>
        <end position="369"/>
    </location>
</feature>
<dbReference type="CDD" id="cd06267">
    <property type="entry name" value="PBP1_LacI_sugar_binding-like"/>
    <property type="match status" value="1"/>
</dbReference>
<feature type="domain" description="HTH lacI-type" evidence="5">
    <location>
        <begin position="24"/>
        <end position="79"/>
    </location>
</feature>
<evidence type="ECO:0000256" key="1">
    <source>
        <dbReference type="ARBA" id="ARBA00023015"/>
    </source>
</evidence>
<dbReference type="CDD" id="cd01392">
    <property type="entry name" value="HTH_LacI"/>
    <property type="match status" value="1"/>
</dbReference>
<dbReference type="InterPro" id="IPR028082">
    <property type="entry name" value="Peripla_BP_I"/>
</dbReference>
<dbReference type="Proteomes" id="UP001165580">
    <property type="component" value="Unassembled WGS sequence"/>
</dbReference>
<keyword evidence="1" id="KW-0805">Transcription regulation</keyword>
<keyword evidence="7" id="KW-1185">Reference proteome</keyword>
<comment type="caution">
    <text evidence="6">The sequence shown here is derived from an EMBL/GenBank/DDBJ whole genome shotgun (WGS) entry which is preliminary data.</text>
</comment>
<evidence type="ECO:0000256" key="3">
    <source>
        <dbReference type="ARBA" id="ARBA00023163"/>
    </source>
</evidence>
<reference evidence="6" key="1">
    <citation type="submission" date="2022-08" db="EMBL/GenBank/DDBJ databases">
        <authorList>
            <person name="Deng Y."/>
            <person name="Han X.-F."/>
            <person name="Zhang Y.-Q."/>
        </authorList>
    </citation>
    <scope>NUCLEOTIDE SEQUENCE</scope>
    <source>
        <strain evidence="6">CPCC 205716</strain>
    </source>
</reference>
<dbReference type="PANTHER" id="PTHR30146">
    <property type="entry name" value="LACI-RELATED TRANSCRIPTIONAL REPRESSOR"/>
    <property type="match status" value="1"/>
</dbReference>
<dbReference type="Pfam" id="PF00356">
    <property type="entry name" value="LacI"/>
    <property type="match status" value="1"/>
</dbReference>
<dbReference type="Gene3D" id="3.40.50.2300">
    <property type="match status" value="2"/>
</dbReference>
<feature type="compositionally biased region" description="Low complexity" evidence="4">
    <location>
        <begin position="341"/>
        <end position="350"/>
    </location>
</feature>
<name>A0ABT2GJ79_9MICO</name>
<dbReference type="PANTHER" id="PTHR30146:SF153">
    <property type="entry name" value="LACTOSE OPERON REPRESSOR"/>
    <property type="match status" value="1"/>
</dbReference>
<protein>
    <submittedName>
        <fullName evidence="6">LacI family transcriptional regulator</fullName>
    </submittedName>
</protein>
<keyword evidence="3" id="KW-0804">Transcription</keyword>
<accession>A0ABT2GJ79</accession>
<sequence length="369" mass="38514">MTGNTPDGPTAPSLDAGSRRSSPATLEDVARAAGVSLATASRSLNGSSRTVNAAYRSKVLDAAARLNYSPNLSAQAVARGSTMTVALVVADITDPYFSSIAAGVVAEADQGRLIVTMAATERDSERELEIVRTLRGQRPKVIILAGSRREGDPSEEALRRELEDYERAGGRVVLISRNELGFRTVQIDNASGAADLATALVGLGYRRFSVLTGNRELKTAADRLDGFTSGLERAGIRVEADRVVQSAFTRDGGYEGMRSLIAAGVQADEVVFAVNDVMAVGALSALRDAGLTPGADVAVAGFDDIPTVQDVWPTLTTVNVPLVEVGRAALRLALEETDASVSADSDASTAPGSPVATSVVVRDSTPRRA</sequence>
<dbReference type="RefSeq" id="WP_259487774.1">
    <property type="nucleotide sequence ID" value="NZ_JANTEZ010000010.1"/>
</dbReference>
<dbReference type="InterPro" id="IPR000843">
    <property type="entry name" value="HTH_LacI"/>
</dbReference>
<dbReference type="Gene3D" id="1.10.260.40">
    <property type="entry name" value="lambda repressor-like DNA-binding domains"/>
    <property type="match status" value="1"/>
</dbReference>
<proteinExistence type="predicted"/>
<dbReference type="InterPro" id="IPR010982">
    <property type="entry name" value="Lambda_DNA-bd_dom_sf"/>
</dbReference>
<evidence type="ECO:0000313" key="6">
    <source>
        <dbReference type="EMBL" id="MCS5716276.1"/>
    </source>
</evidence>
<gene>
    <name evidence="6" type="ORF">NVV95_17140</name>
</gene>